<dbReference type="InterPro" id="IPR050373">
    <property type="entry name" value="Fibrinogen_C-term_domain"/>
</dbReference>
<dbReference type="Gene3D" id="4.10.530.10">
    <property type="entry name" value="Gamma-fibrinogen Carboxyl Terminal Fragment, domain 2"/>
    <property type="match status" value="1"/>
</dbReference>
<evidence type="ECO:0000313" key="4">
    <source>
        <dbReference type="RefSeq" id="XP_055899695.1"/>
    </source>
</evidence>
<dbReference type="PANTHER" id="PTHR19143">
    <property type="entry name" value="FIBRINOGEN/TENASCIN/ANGIOPOEITIN"/>
    <property type="match status" value="1"/>
</dbReference>
<dbReference type="GeneID" id="106060924"/>
<proteinExistence type="predicted"/>
<dbReference type="OrthoDB" id="6055222at2759"/>
<dbReference type="PANTHER" id="PTHR19143:SF444">
    <property type="entry name" value="PROTEIN SCABROUS"/>
    <property type="match status" value="1"/>
</dbReference>
<dbReference type="Gene3D" id="3.90.215.10">
    <property type="entry name" value="Gamma Fibrinogen, chain A, domain 1"/>
    <property type="match status" value="1"/>
</dbReference>
<feature type="chain" id="PRO_5040900369" evidence="1">
    <location>
        <begin position="27"/>
        <end position="367"/>
    </location>
</feature>
<evidence type="ECO:0000256" key="1">
    <source>
        <dbReference type="SAM" id="SignalP"/>
    </source>
</evidence>
<dbReference type="InterPro" id="IPR036056">
    <property type="entry name" value="Fibrinogen-like_C"/>
</dbReference>
<feature type="domain" description="Fibrinogen C-terminal" evidence="2">
    <location>
        <begin position="132"/>
        <end position="335"/>
    </location>
</feature>
<reference evidence="4" key="1">
    <citation type="submission" date="2025-08" db="UniProtKB">
        <authorList>
            <consortium name="RefSeq"/>
        </authorList>
    </citation>
    <scope>IDENTIFICATION</scope>
</reference>
<dbReference type="SUPFAM" id="SSF56496">
    <property type="entry name" value="Fibrinogen C-terminal domain-like"/>
    <property type="match status" value="1"/>
</dbReference>
<dbReference type="AlphaFoldDB" id="A0A9W3BJI1"/>
<gene>
    <name evidence="4" type="primary">LOC106060924</name>
</gene>
<evidence type="ECO:0000259" key="2">
    <source>
        <dbReference type="PROSITE" id="PS51406"/>
    </source>
</evidence>
<sequence length="367" mass="40355">MAKMNTASPYTIYVLLFLSVSTGVWAKTVLNSFTSVPSVSSVCTTLSGFITRNVVSCIMACGQSPTCYGTKWTLNKTCSFLYYDCFSTTSLGGAQLITSDKIYKRNIRSCQNNSTWVNATVGCACVNCWVGYYCERYPKNCSELVSFGYPKTSHTCRLDATGDGQAVGVTKCSLFDSGSVFTSIVFSNSTASAHNRSWAAYEGGFRNNSNDFFVGLKPVWALNNYQGLTTVRVQVDFQSNGVAWTWSRESTNFSMQNTSSGYRFTSAKGLLITNSYVPGTINTTYTLNDLLSLSQGAAFSTYDMDQDNFTTKNCASLAGAGWWFNDCSNTVNPLGLAEAIRIPGINMQDPEVQSSFKFFTMYFYNKV</sequence>
<organism evidence="3 4">
    <name type="scientific">Biomphalaria glabrata</name>
    <name type="common">Bloodfluke planorb</name>
    <name type="synonym">Freshwater snail</name>
    <dbReference type="NCBI Taxonomy" id="6526"/>
    <lineage>
        <taxon>Eukaryota</taxon>
        <taxon>Metazoa</taxon>
        <taxon>Spiralia</taxon>
        <taxon>Lophotrochozoa</taxon>
        <taxon>Mollusca</taxon>
        <taxon>Gastropoda</taxon>
        <taxon>Heterobranchia</taxon>
        <taxon>Euthyneura</taxon>
        <taxon>Panpulmonata</taxon>
        <taxon>Hygrophila</taxon>
        <taxon>Lymnaeoidea</taxon>
        <taxon>Planorbidae</taxon>
        <taxon>Biomphalaria</taxon>
    </lineage>
</organism>
<dbReference type="InterPro" id="IPR002181">
    <property type="entry name" value="Fibrinogen_a/b/g_C_dom"/>
</dbReference>
<dbReference type="SMART" id="SM00186">
    <property type="entry name" value="FBG"/>
    <property type="match status" value="1"/>
</dbReference>
<dbReference type="GO" id="GO:0005615">
    <property type="term" value="C:extracellular space"/>
    <property type="evidence" value="ECO:0007669"/>
    <property type="project" value="TreeGrafter"/>
</dbReference>
<dbReference type="OMA" id="STSINIM"/>
<name>A0A9W3BJI1_BIOGL</name>
<evidence type="ECO:0000313" key="3">
    <source>
        <dbReference type="Proteomes" id="UP001165740"/>
    </source>
</evidence>
<dbReference type="InterPro" id="IPR014716">
    <property type="entry name" value="Fibrinogen_a/b/g_C_1"/>
</dbReference>
<keyword evidence="1" id="KW-0732">Signal</keyword>
<dbReference type="PROSITE" id="PS51406">
    <property type="entry name" value="FIBRINOGEN_C_2"/>
    <property type="match status" value="1"/>
</dbReference>
<accession>A0A9W3BJI1</accession>
<dbReference type="Pfam" id="PF00147">
    <property type="entry name" value="Fibrinogen_C"/>
    <property type="match status" value="1"/>
</dbReference>
<dbReference type="RefSeq" id="XP_055899695.1">
    <property type="nucleotide sequence ID" value="XM_056043720.1"/>
</dbReference>
<protein>
    <submittedName>
        <fullName evidence="4">Uncharacterized protein LOC106060924</fullName>
    </submittedName>
</protein>
<keyword evidence="3" id="KW-1185">Reference proteome</keyword>
<dbReference type="Proteomes" id="UP001165740">
    <property type="component" value="Chromosome 10"/>
</dbReference>
<feature type="signal peptide" evidence="1">
    <location>
        <begin position="1"/>
        <end position="26"/>
    </location>
</feature>